<proteinExistence type="predicted"/>
<accession>A0A2U3B6K2</accession>
<organism evidence="1 2">
    <name type="scientific">Vibrio albus</name>
    <dbReference type="NCBI Taxonomy" id="2200953"/>
    <lineage>
        <taxon>Bacteria</taxon>
        <taxon>Pseudomonadati</taxon>
        <taxon>Pseudomonadota</taxon>
        <taxon>Gammaproteobacteria</taxon>
        <taxon>Vibrionales</taxon>
        <taxon>Vibrionaceae</taxon>
        <taxon>Vibrio</taxon>
    </lineage>
</organism>
<dbReference type="Proteomes" id="UP000245362">
    <property type="component" value="Unassembled WGS sequence"/>
</dbReference>
<dbReference type="RefSeq" id="WP_109320876.1">
    <property type="nucleotide sequence ID" value="NZ_QFWT01000010.1"/>
</dbReference>
<dbReference type="EMBL" id="QFWT01000010">
    <property type="protein sequence ID" value="PWI32354.1"/>
    <property type="molecule type" value="Genomic_DNA"/>
</dbReference>
<protein>
    <submittedName>
        <fullName evidence="1">Competence protein ComFB</fullName>
    </submittedName>
</protein>
<dbReference type="InterPro" id="IPR019657">
    <property type="entry name" value="ComFB"/>
</dbReference>
<dbReference type="Pfam" id="PF10719">
    <property type="entry name" value="ComFB"/>
    <property type="match status" value="1"/>
</dbReference>
<dbReference type="OrthoDB" id="5895647at2"/>
<keyword evidence="2" id="KW-1185">Reference proteome</keyword>
<dbReference type="AlphaFoldDB" id="A0A2U3B6K2"/>
<evidence type="ECO:0000313" key="2">
    <source>
        <dbReference type="Proteomes" id="UP000245362"/>
    </source>
</evidence>
<name>A0A2U3B6K2_9VIBR</name>
<comment type="caution">
    <text evidence="1">The sequence shown here is derived from an EMBL/GenBank/DDBJ whole genome shotgun (WGS) entry which is preliminary data.</text>
</comment>
<gene>
    <name evidence="1" type="ORF">DI392_16300</name>
</gene>
<reference evidence="1 2" key="1">
    <citation type="submission" date="2018-05" db="EMBL/GenBank/DDBJ databases">
        <title>Vibrio limimaris sp. nov., isolated from marine sediment.</title>
        <authorList>
            <person name="Li C.-M."/>
        </authorList>
    </citation>
    <scope>NUCLEOTIDE SEQUENCE [LARGE SCALE GENOMIC DNA]</scope>
    <source>
        <strain evidence="1 2">E4404</strain>
    </source>
</reference>
<sequence length="122" mass="14111">MQISVDVHNYMETLIGAKLAKLEYTNKYTNEQLADLACIALNQLRPVYIRHDIDFLSGLPEEKLLKLQEQAIAALKAAETLIEDDQRKDRNHDDIPVIIPEHSDDEELQWYEEPIVPLKSQK</sequence>
<evidence type="ECO:0000313" key="1">
    <source>
        <dbReference type="EMBL" id="PWI32354.1"/>
    </source>
</evidence>